<dbReference type="Proteomes" id="UP001549366">
    <property type="component" value="Unassembled WGS sequence"/>
</dbReference>
<comment type="caution">
    <text evidence="1">The sequence shown here is derived from an EMBL/GenBank/DDBJ whole genome shotgun (WGS) entry which is preliminary data.</text>
</comment>
<name>A0ABV2SAQ7_9GAMM</name>
<protein>
    <submittedName>
        <fullName evidence="1">Uncharacterized protein</fullName>
    </submittedName>
</protein>
<accession>A0ABV2SAQ7</accession>
<evidence type="ECO:0000313" key="2">
    <source>
        <dbReference type="Proteomes" id="UP001549366"/>
    </source>
</evidence>
<sequence length="434" mass="49543">MVPDNIVPLEYANTHHCYPAHNSATPVLSQLLNEIACHRACKSADNVADSSTSSLSQYNDRVRVRIFHWHLSSSSSNTSRSTQLQHIQSDLADHLRRNKLKPDILVFTGTEWFAPGSRNEQQWESLCNAITTELGDPEHLPPLDKRCQNPFNKGHRVNPDSYTYTHFIHKSEIAIISLLPIRLLHSEQGASGMGCGLYSENNHLVQFAYTLFLTVRFNDLGLKMMISSSEDDGVNYFKSIIGKNTWQYCMQKVLKPLLEEHISDTEPMIAISHISSNSFNHKMMTRLIRGSSAKRAGEKELETLVNSQARYYAGLYNALSKDPRISHVMSRKGYSENKKGRFRRSSQIFYAFRKAVPDTASYLDYLYYILSYLYSGASRDYAPMYPSYTTFTIDSTLLEKMPELPEHTPENTPEPVQPFQLEHPFMTPLVPPPY</sequence>
<gene>
    <name evidence="1" type="ORF">V5J35_000043</name>
</gene>
<keyword evidence="2" id="KW-1185">Reference proteome</keyword>
<organism evidence="1 2">
    <name type="scientific">Endozoicomonas lisbonensis</name>
    <dbReference type="NCBI Taxonomy" id="3120522"/>
    <lineage>
        <taxon>Bacteria</taxon>
        <taxon>Pseudomonadati</taxon>
        <taxon>Pseudomonadota</taxon>
        <taxon>Gammaproteobacteria</taxon>
        <taxon>Oceanospirillales</taxon>
        <taxon>Endozoicomonadaceae</taxon>
        <taxon>Endozoicomonas</taxon>
    </lineage>
</organism>
<evidence type="ECO:0000313" key="1">
    <source>
        <dbReference type="EMBL" id="MET4754851.1"/>
    </source>
</evidence>
<dbReference type="EMBL" id="JBEWTB010000001">
    <property type="protein sequence ID" value="MET4754851.1"/>
    <property type="molecule type" value="Genomic_DNA"/>
</dbReference>
<proteinExistence type="predicted"/>
<reference evidence="1 2" key="1">
    <citation type="submission" date="2024-06" db="EMBL/GenBank/DDBJ databases">
        <title>Genomic Encyclopedia of Type Strains, Phase V (KMG-V): Genome sequencing to study the core and pangenomes of soil and plant-associated prokaryotes.</title>
        <authorList>
            <person name="Whitman W."/>
        </authorList>
    </citation>
    <scope>NUCLEOTIDE SEQUENCE [LARGE SCALE GENOMIC DNA]</scope>
    <source>
        <strain evidence="1 2">NE40</strain>
    </source>
</reference>